<keyword evidence="2 3" id="KW-0040">ANK repeat</keyword>
<reference evidence="4" key="1">
    <citation type="submission" date="2010-02" db="EMBL/GenBank/DDBJ databases">
        <title>Sequencing and annotation of the Blastocystis hominis genome.</title>
        <authorList>
            <person name="Wincker P."/>
        </authorList>
    </citation>
    <scope>NUCLEOTIDE SEQUENCE</scope>
    <source>
        <strain evidence="4">Singapore isolate B</strain>
    </source>
</reference>
<dbReference type="InParanoid" id="D8M1W6"/>
<accession>D8M1W6</accession>
<dbReference type="AlphaFoldDB" id="D8M1W6"/>
<proteinExistence type="predicted"/>
<dbReference type="Proteomes" id="UP000008312">
    <property type="component" value="Unassembled WGS sequence"/>
</dbReference>
<evidence type="ECO:0000256" key="1">
    <source>
        <dbReference type="ARBA" id="ARBA00022737"/>
    </source>
</evidence>
<dbReference type="InterPro" id="IPR002110">
    <property type="entry name" value="Ankyrin_rpt"/>
</dbReference>
<dbReference type="SUPFAM" id="SSF48403">
    <property type="entry name" value="Ankyrin repeat"/>
    <property type="match status" value="1"/>
</dbReference>
<organism evidence="4">
    <name type="scientific">Blastocystis hominis</name>
    <dbReference type="NCBI Taxonomy" id="12968"/>
    <lineage>
        <taxon>Eukaryota</taxon>
        <taxon>Sar</taxon>
        <taxon>Stramenopiles</taxon>
        <taxon>Bigyra</taxon>
        <taxon>Opalozoa</taxon>
        <taxon>Opalinata</taxon>
        <taxon>Blastocystidae</taxon>
        <taxon>Blastocystis</taxon>
    </lineage>
</organism>
<dbReference type="PANTHER" id="PTHR24198:SF165">
    <property type="entry name" value="ANKYRIN REPEAT-CONTAINING PROTEIN-RELATED"/>
    <property type="match status" value="1"/>
</dbReference>
<dbReference type="OrthoDB" id="90295at2759"/>
<feature type="repeat" description="ANK" evidence="3">
    <location>
        <begin position="84"/>
        <end position="116"/>
    </location>
</feature>
<dbReference type="PANTHER" id="PTHR24198">
    <property type="entry name" value="ANKYRIN REPEAT AND PROTEIN KINASE DOMAIN-CONTAINING PROTEIN"/>
    <property type="match status" value="1"/>
</dbReference>
<dbReference type="InterPro" id="IPR036770">
    <property type="entry name" value="Ankyrin_rpt-contain_sf"/>
</dbReference>
<feature type="repeat" description="ANK" evidence="3">
    <location>
        <begin position="51"/>
        <end position="83"/>
    </location>
</feature>
<dbReference type="GeneID" id="24922513"/>
<dbReference type="EMBL" id="FN668646">
    <property type="protein sequence ID" value="CBK22055.2"/>
    <property type="molecule type" value="Genomic_DNA"/>
</dbReference>
<evidence type="ECO:0000313" key="5">
    <source>
        <dbReference type="Proteomes" id="UP000008312"/>
    </source>
</evidence>
<feature type="repeat" description="ANK" evidence="3">
    <location>
        <begin position="117"/>
        <end position="149"/>
    </location>
</feature>
<dbReference type="Pfam" id="PF00023">
    <property type="entry name" value="Ank"/>
    <property type="match status" value="1"/>
</dbReference>
<dbReference type="SMART" id="SM00248">
    <property type="entry name" value="ANK"/>
    <property type="match status" value="3"/>
</dbReference>
<dbReference type="RefSeq" id="XP_012896103.1">
    <property type="nucleotide sequence ID" value="XM_013040649.1"/>
</dbReference>
<dbReference type="Pfam" id="PF12796">
    <property type="entry name" value="Ank_2"/>
    <property type="match status" value="1"/>
</dbReference>
<keyword evidence="5" id="KW-1185">Reference proteome</keyword>
<keyword evidence="1" id="KW-0677">Repeat</keyword>
<gene>
    <name evidence="4" type="ORF">GSBLH_T00006388001</name>
</gene>
<dbReference type="PROSITE" id="PS50088">
    <property type="entry name" value="ANK_REPEAT"/>
    <property type="match status" value="3"/>
</dbReference>
<dbReference type="Gene3D" id="1.25.40.20">
    <property type="entry name" value="Ankyrin repeat-containing domain"/>
    <property type="match status" value="1"/>
</dbReference>
<dbReference type="OMA" id="RTNIVRM"/>
<dbReference type="PROSITE" id="PS50297">
    <property type="entry name" value="ANK_REP_REGION"/>
    <property type="match status" value="3"/>
</dbReference>
<evidence type="ECO:0000256" key="3">
    <source>
        <dbReference type="PROSITE-ProRule" id="PRU00023"/>
    </source>
</evidence>
<evidence type="ECO:0000313" key="4">
    <source>
        <dbReference type="EMBL" id="CBK22055.2"/>
    </source>
</evidence>
<sequence>MDKGIDSFNDSGSDSDVATNSQYTELQTAIIKCDLEFVKRNVDAKAVIVIEGLPLLHYVIKQNKFDIASYLIASGANVNQLNSQSQNSLHVAAEVGNVNIVGLCLQHGAKIDARDKKGFTPIHIAAMHGHATVLSMLYLKKANLDVRDNKGRTPLMLACLDDNIIVHPIHTLDP</sequence>
<evidence type="ECO:0000256" key="2">
    <source>
        <dbReference type="ARBA" id="ARBA00023043"/>
    </source>
</evidence>
<name>D8M1W6_BLAHO</name>
<protein>
    <submittedName>
        <fullName evidence="4">Uncharacterized protein</fullName>
    </submittedName>
</protein>